<dbReference type="GO" id="GO:0006508">
    <property type="term" value="P:proteolysis"/>
    <property type="evidence" value="ECO:0007669"/>
    <property type="project" value="InterPro"/>
</dbReference>
<dbReference type="STRING" id="648782.SAMN04488554_1501"/>
<accession>A0A1H5G0Q4</accession>
<dbReference type="EMBL" id="FNTX01000001">
    <property type="protein sequence ID" value="SEE09131.1"/>
    <property type="molecule type" value="Genomic_DNA"/>
</dbReference>
<dbReference type="InterPro" id="IPR000073">
    <property type="entry name" value="AB_hydrolase_1"/>
</dbReference>
<dbReference type="InterPro" id="IPR002410">
    <property type="entry name" value="Peptidase_S33"/>
</dbReference>
<dbReference type="Pfam" id="PF00561">
    <property type="entry name" value="Abhydrolase_1"/>
    <property type="match status" value="1"/>
</dbReference>
<evidence type="ECO:0000256" key="1">
    <source>
        <dbReference type="ARBA" id="ARBA00010088"/>
    </source>
</evidence>
<comment type="similarity">
    <text evidence="1">Belongs to the peptidase S33 family.</text>
</comment>
<dbReference type="SUPFAM" id="SSF53474">
    <property type="entry name" value="alpha/beta-Hydrolases"/>
    <property type="match status" value="1"/>
</dbReference>
<dbReference type="Gene3D" id="3.40.50.1820">
    <property type="entry name" value="alpha/beta hydrolase"/>
    <property type="match status" value="1"/>
</dbReference>
<proteinExistence type="inferred from homology"/>
<dbReference type="GO" id="GO:0004177">
    <property type="term" value="F:aminopeptidase activity"/>
    <property type="evidence" value="ECO:0007669"/>
    <property type="project" value="UniProtKB-EC"/>
</dbReference>
<evidence type="ECO:0000313" key="5">
    <source>
        <dbReference type="Proteomes" id="UP000199220"/>
    </source>
</evidence>
<dbReference type="AlphaFoldDB" id="A0A1H5G0Q4"/>
<dbReference type="PRINTS" id="PR00793">
    <property type="entry name" value="PROAMNOPTASE"/>
</dbReference>
<keyword evidence="2" id="KW-0378">Hydrolase</keyword>
<dbReference type="Proteomes" id="UP000199220">
    <property type="component" value="Unassembled WGS sequence"/>
</dbReference>
<evidence type="ECO:0000256" key="2">
    <source>
        <dbReference type="ARBA" id="ARBA00022801"/>
    </source>
</evidence>
<feature type="domain" description="AB hydrolase-1" evidence="3">
    <location>
        <begin position="28"/>
        <end position="154"/>
    </location>
</feature>
<evidence type="ECO:0000313" key="4">
    <source>
        <dbReference type="EMBL" id="SEE09131.1"/>
    </source>
</evidence>
<gene>
    <name evidence="4" type="ORF">SAMN04488554_1501</name>
</gene>
<dbReference type="RefSeq" id="WP_217632372.1">
    <property type="nucleotide sequence ID" value="NZ_FNTX01000001.1"/>
</dbReference>
<name>A0A1H5G0Q4_9MICO</name>
<dbReference type="InterPro" id="IPR029058">
    <property type="entry name" value="AB_hydrolase_fold"/>
</dbReference>
<keyword evidence="5" id="KW-1185">Reference proteome</keyword>
<dbReference type="PANTHER" id="PTHR43248">
    <property type="entry name" value="2-SUCCINYL-6-HYDROXY-2,4-CYCLOHEXADIENE-1-CARBOXYLATE SYNTHASE"/>
    <property type="match status" value="1"/>
</dbReference>
<sequence>MSEFATHIVHASDGAALHVSSLRTGRDVLVLSGGPGCVNYLAEPALVPQGVRAWCPDPRGVGGSEGGPHDMARAVADLEEIRVSVGVTAWDVVGHSWGSDLAIRYALDHPRAVRRVLGVAGHGFHKDRTWSAIYEARKDDQPAPAIDYDVNVWRSLNASFAEWIHEPDLWRRLADSTVPMTIAVAGDDIRPPWPLHQIAALAPRAELVTVPDVPHDFWDTHPHLWRELVAQALPVPEVSETARK</sequence>
<protein>
    <submittedName>
        <fullName evidence="4">Proline iminopeptidase</fullName>
    </submittedName>
</protein>
<dbReference type="InterPro" id="IPR051601">
    <property type="entry name" value="Serine_prot/Carboxylest_S33"/>
</dbReference>
<reference evidence="5" key="1">
    <citation type="submission" date="2016-10" db="EMBL/GenBank/DDBJ databases">
        <authorList>
            <person name="Varghese N."/>
            <person name="Submissions S."/>
        </authorList>
    </citation>
    <scope>NUCLEOTIDE SEQUENCE [LARGE SCALE GENOMIC DNA]</scope>
    <source>
        <strain evidence="5">DSM 21368</strain>
    </source>
</reference>
<evidence type="ECO:0000259" key="3">
    <source>
        <dbReference type="Pfam" id="PF00561"/>
    </source>
</evidence>
<organism evidence="4 5">
    <name type="scientific">Ruania alba</name>
    <dbReference type="NCBI Taxonomy" id="648782"/>
    <lineage>
        <taxon>Bacteria</taxon>
        <taxon>Bacillati</taxon>
        <taxon>Actinomycetota</taxon>
        <taxon>Actinomycetes</taxon>
        <taxon>Micrococcales</taxon>
        <taxon>Ruaniaceae</taxon>
        <taxon>Ruania</taxon>
    </lineage>
</organism>